<dbReference type="GO" id="GO:0102943">
    <property type="term" value="F:trans-2,3-dihydro-3-hydroxy-anthranilate isomerase activity"/>
    <property type="evidence" value="ECO:0007669"/>
    <property type="project" value="UniProtKB-EC"/>
</dbReference>
<dbReference type="EMBL" id="CP075371">
    <property type="protein sequence ID" value="QVT80569.1"/>
    <property type="molecule type" value="Genomic_DNA"/>
</dbReference>
<dbReference type="EC" id="5.3.3.17" evidence="1"/>
<dbReference type="PIRSF" id="PIRSF016184">
    <property type="entry name" value="PhzC_PhzF"/>
    <property type="match status" value="1"/>
</dbReference>
<reference evidence="1 2" key="1">
    <citation type="submission" date="2021-05" db="EMBL/GenBank/DDBJ databases">
        <title>Complete genome of Nocardioides aquaticus KCTC 9944T isolated from meromictic and hypersaline Ekho Lake, Antarctica.</title>
        <authorList>
            <person name="Hwang K."/>
            <person name="Kim K.M."/>
            <person name="Choe H."/>
        </authorList>
    </citation>
    <scope>NUCLEOTIDE SEQUENCE [LARGE SCALE GENOMIC DNA]</scope>
    <source>
        <strain evidence="1 2">KCTC 9944</strain>
    </source>
</reference>
<dbReference type="RefSeq" id="WP_214056098.1">
    <property type="nucleotide sequence ID" value="NZ_BAAAHS010000147.1"/>
</dbReference>
<proteinExistence type="predicted"/>
<keyword evidence="1" id="KW-0413">Isomerase</keyword>
<evidence type="ECO:0000313" key="1">
    <source>
        <dbReference type="EMBL" id="QVT80569.1"/>
    </source>
</evidence>
<name>A0ABX8EJZ4_9ACTN</name>
<accession>A0ABX8EJZ4</accession>
<dbReference type="SUPFAM" id="SSF54506">
    <property type="entry name" value="Diaminopimelate epimerase-like"/>
    <property type="match status" value="1"/>
</dbReference>
<dbReference type="PANTHER" id="PTHR13774">
    <property type="entry name" value="PHENAZINE BIOSYNTHESIS PROTEIN"/>
    <property type="match status" value="1"/>
</dbReference>
<evidence type="ECO:0000313" key="2">
    <source>
        <dbReference type="Proteomes" id="UP000679307"/>
    </source>
</evidence>
<organism evidence="1 2">
    <name type="scientific">Nocardioides aquaticus</name>
    <dbReference type="NCBI Taxonomy" id="160826"/>
    <lineage>
        <taxon>Bacteria</taxon>
        <taxon>Bacillati</taxon>
        <taxon>Actinomycetota</taxon>
        <taxon>Actinomycetes</taxon>
        <taxon>Propionibacteriales</taxon>
        <taxon>Nocardioidaceae</taxon>
        <taxon>Nocardioides</taxon>
    </lineage>
</organism>
<gene>
    <name evidence="1" type="primary">phzF</name>
    <name evidence="1" type="ORF">ENKNEFLB_02968</name>
</gene>
<dbReference type="Pfam" id="PF02567">
    <property type="entry name" value="PhzC-PhzF"/>
    <property type="match status" value="1"/>
</dbReference>
<dbReference type="Gene3D" id="3.10.310.10">
    <property type="entry name" value="Diaminopimelate Epimerase, Chain A, domain 1"/>
    <property type="match status" value="2"/>
</dbReference>
<dbReference type="InterPro" id="IPR003719">
    <property type="entry name" value="Phenazine_PhzF-like"/>
</dbReference>
<keyword evidence="2" id="KW-1185">Reference proteome</keyword>
<dbReference type="Proteomes" id="UP000679307">
    <property type="component" value="Chromosome"/>
</dbReference>
<dbReference type="PANTHER" id="PTHR13774:SF32">
    <property type="entry name" value="ANTISENSE-ENHANCING SEQUENCE 1"/>
    <property type="match status" value="1"/>
</dbReference>
<sequence length="285" mass="29423">MGSYRFSQVDVFSDAPLLGNPVAVVHDADDLTDEQMAAFARWTNLSETTFLLRPTAAGADYRLRIFTPGAELPFAGHPTLGSAHAWREAGGEPAVPGRVVQECGAGLVTLHDAAGRLAFEAPPLLRSGPVSADVLARVRRALRLDEAAVVDAAWVDNGPGWVGVLLGSAVEVLAVDPDWSVFGDLDVGVVGAYPPGSEAAVEVRAFCPGLGVVEDPVTGSLNAGLAQWLAGGVLPASYVASQGTVLGRRGRVHVDRVGDVVRVGGATRTTVAGHVDLGGPELPAT</sequence>
<dbReference type="NCBIfam" id="TIGR00654">
    <property type="entry name" value="PhzF_family"/>
    <property type="match status" value="1"/>
</dbReference>
<protein>
    <submittedName>
        <fullName evidence="1">Trans-2,3-dihydro-3-hydroxyanthranilate isomerase</fullName>
        <ecNumber evidence="1">5.3.3.17</ecNumber>
    </submittedName>
</protein>